<feature type="compositionally biased region" description="Basic and acidic residues" evidence="1">
    <location>
        <begin position="1"/>
        <end position="12"/>
    </location>
</feature>
<evidence type="ECO:0000313" key="2">
    <source>
        <dbReference type="Proteomes" id="UP000050741"/>
    </source>
</evidence>
<feature type="compositionally biased region" description="Pro residues" evidence="1">
    <location>
        <begin position="80"/>
        <end position="94"/>
    </location>
</feature>
<sequence>MVDSPRRAEAPRVRFPQHLAYHQPAAESSSFEFATSPTPSPPPLTQGRQQQQQQQLRVPHWELLNRRNKGGTIETEKSPAPSPFFLRPPPIEFS</sequence>
<reference evidence="3" key="2">
    <citation type="submission" date="2016-06" db="UniProtKB">
        <authorList>
            <consortium name="WormBaseParasite"/>
        </authorList>
    </citation>
    <scope>IDENTIFICATION</scope>
</reference>
<name>A0A183CFI2_GLOPA</name>
<dbReference type="WBParaSite" id="GPLIN_001163700">
    <property type="protein sequence ID" value="GPLIN_001163700"/>
    <property type="gene ID" value="GPLIN_001163700"/>
</dbReference>
<evidence type="ECO:0000256" key="1">
    <source>
        <dbReference type="SAM" id="MobiDB-lite"/>
    </source>
</evidence>
<reference evidence="2" key="1">
    <citation type="submission" date="2014-05" db="EMBL/GenBank/DDBJ databases">
        <title>The genome and life-stage specific transcriptomes of Globodera pallida elucidate key aspects of plant parasitism by a cyst nematode.</title>
        <authorList>
            <person name="Cotton J.A."/>
            <person name="Lilley C.J."/>
            <person name="Jones L.M."/>
            <person name="Kikuchi T."/>
            <person name="Reid A.J."/>
            <person name="Thorpe P."/>
            <person name="Tsai I.J."/>
            <person name="Beasley H."/>
            <person name="Blok V."/>
            <person name="Cock P.J.A."/>
            <person name="Van den Akker S.E."/>
            <person name="Holroyd N."/>
            <person name="Hunt M."/>
            <person name="Mantelin S."/>
            <person name="Naghra H."/>
            <person name="Pain A."/>
            <person name="Palomares-Rius J.E."/>
            <person name="Zarowiecki M."/>
            <person name="Berriman M."/>
            <person name="Jones J.T."/>
            <person name="Urwin P.E."/>
        </authorList>
    </citation>
    <scope>NUCLEOTIDE SEQUENCE [LARGE SCALE GENOMIC DNA]</scope>
    <source>
        <strain evidence="2">Lindley</strain>
    </source>
</reference>
<dbReference type="Proteomes" id="UP000050741">
    <property type="component" value="Unassembled WGS sequence"/>
</dbReference>
<organism evidence="2 3">
    <name type="scientific">Globodera pallida</name>
    <name type="common">Potato cyst nematode worm</name>
    <name type="synonym">Heterodera pallida</name>
    <dbReference type="NCBI Taxonomy" id="36090"/>
    <lineage>
        <taxon>Eukaryota</taxon>
        <taxon>Metazoa</taxon>
        <taxon>Ecdysozoa</taxon>
        <taxon>Nematoda</taxon>
        <taxon>Chromadorea</taxon>
        <taxon>Rhabditida</taxon>
        <taxon>Tylenchina</taxon>
        <taxon>Tylenchomorpha</taxon>
        <taxon>Tylenchoidea</taxon>
        <taxon>Heteroderidae</taxon>
        <taxon>Heteroderinae</taxon>
        <taxon>Globodera</taxon>
    </lineage>
</organism>
<proteinExistence type="predicted"/>
<evidence type="ECO:0000313" key="3">
    <source>
        <dbReference type="WBParaSite" id="GPLIN_001163700"/>
    </source>
</evidence>
<dbReference type="AlphaFoldDB" id="A0A183CFI2"/>
<keyword evidence="2" id="KW-1185">Reference proteome</keyword>
<accession>A0A183CFI2</accession>
<feature type="compositionally biased region" description="Low complexity" evidence="1">
    <location>
        <begin position="24"/>
        <end position="37"/>
    </location>
</feature>
<protein>
    <submittedName>
        <fullName evidence="3">Uncharacterized protein</fullName>
    </submittedName>
</protein>
<feature type="region of interest" description="Disordered" evidence="1">
    <location>
        <begin position="1"/>
        <end position="94"/>
    </location>
</feature>